<evidence type="ECO:0000313" key="2">
    <source>
        <dbReference type="Proteomes" id="UP000060787"/>
    </source>
</evidence>
<dbReference type="Proteomes" id="UP000060787">
    <property type="component" value="Chromosome"/>
</dbReference>
<sequence>MTEAEFEIFMDSLRVPGSTHISPKRVIAALGIRAKDLSAISNPHGKATIRNPHGSAKLQLALRNLVRILSAAKANHENAEQMLYWFMNYPIPQFYYRTPFELYADARTEELLSLLSIGAHQQAAGEVVGTRRG</sequence>
<keyword evidence="2" id="KW-1185">Reference proteome</keyword>
<gene>
    <name evidence="1" type="ORF">LA76x_2885</name>
</gene>
<protein>
    <recommendedName>
        <fullName evidence="3">Antitoxin Xre/MbcA/ParS-like toxin-binding domain-containing protein</fullName>
    </recommendedName>
</protein>
<proteinExistence type="predicted"/>
<evidence type="ECO:0000313" key="1">
    <source>
        <dbReference type="EMBL" id="ALN81015.1"/>
    </source>
</evidence>
<evidence type="ECO:0008006" key="3">
    <source>
        <dbReference type="Google" id="ProtNLM"/>
    </source>
</evidence>
<name>A0A0S2FBT3_LYSAN</name>
<accession>A0A0S2FBT3</accession>
<organism evidence="1 2">
    <name type="scientific">Lysobacter antibioticus</name>
    <dbReference type="NCBI Taxonomy" id="84531"/>
    <lineage>
        <taxon>Bacteria</taxon>
        <taxon>Pseudomonadati</taxon>
        <taxon>Pseudomonadota</taxon>
        <taxon>Gammaproteobacteria</taxon>
        <taxon>Lysobacterales</taxon>
        <taxon>Lysobacteraceae</taxon>
        <taxon>Lysobacter</taxon>
    </lineage>
</organism>
<reference evidence="1 2" key="1">
    <citation type="journal article" date="2015" name="BMC Genomics">
        <title>Comparative genomics and metabolic profiling of the genus Lysobacter.</title>
        <authorList>
            <person name="de Bruijn I."/>
            <person name="Cheng X."/>
            <person name="de Jager V."/>
            <person name="Exposito R.G."/>
            <person name="Watrous J."/>
            <person name="Patel N."/>
            <person name="Postma J."/>
            <person name="Dorrestein P.C."/>
            <person name="Kobayashi D."/>
            <person name="Raaijmakers J.M."/>
        </authorList>
    </citation>
    <scope>NUCLEOTIDE SEQUENCE [LARGE SCALE GENOMIC DNA]</scope>
    <source>
        <strain evidence="1 2">76</strain>
    </source>
</reference>
<dbReference type="KEGG" id="lab:LA76x_2885"/>
<dbReference type="EMBL" id="CP011129">
    <property type="protein sequence ID" value="ALN81015.1"/>
    <property type="molecule type" value="Genomic_DNA"/>
</dbReference>
<dbReference type="PATRIC" id="fig|84531.8.peg.2896"/>
<dbReference type="AlphaFoldDB" id="A0A0S2FBT3"/>